<accession>A0ABQ8YEH3</accession>
<dbReference type="SMART" id="SM00323">
    <property type="entry name" value="RasGAP"/>
    <property type="match status" value="1"/>
</dbReference>
<evidence type="ECO:0000259" key="2">
    <source>
        <dbReference type="PROSITE" id="PS50018"/>
    </source>
</evidence>
<organism evidence="3 4">
    <name type="scientific">Anaeramoeba flamelloides</name>
    <dbReference type="NCBI Taxonomy" id="1746091"/>
    <lineage>
        <taxon>Eukaryota</taxon>
        <taxon>Metamonada</taxon>
        <taxon>Anaeramoebidae</taxon>
        <taxon>Anaeramoeba</taxon>
    </lineage>
</organism>
<protein>
    <submittedName>
        <fullName evidence="3">Ras gtpase-activating protein</fullName>
    </submittedName>
</protein>
<dbReference type="InterPro" id="IPR001936">
    <property type="entry name" value="RasGAP_dom"/>
</dbReference>
<keyword evidence="1" id="KW-0343">GTPase activation</keyword>
<evidence type="ECO:0000313" key="3">
    <source>
        <dbReference type="EMBL" id="KAJ6242920.1"/>
    </source>
</evidence>
<reference evidence="3" key="1">
    <citation type="submission" date="2022-08" db="EMBL/GenBank/DDBJ databases">
        <title>Novel sulfate-reducing endosymbionts in the free-living metamonad Anaeramoeba.</title>
        <authorList>
            <person name="Jerlstrom-Hultqvist J."/>
            <person name="Cepicka I."/>
            <person name="Gallot-Lavallee L."/>
            <person name="Salas-Leiva D."/>
            <person name="Curtis B.A."/>
            <person name="Zahonova K."/>
            <person name="Pipaliya S."/>
            <person name="Dacks J."/>
            <person name="Roger A.J."/>
        </authorList>
    </citation>
    <scope>NUCLEOTIDE SEQUENCE</scope>
    <source>
        <strain evidence="3">Schooner1</strain>
    </source>
</reference>
<feature type="domain" description="Ras-GAP" evidence="2">
    <location>
        <begin position="15"/>
        <end position="206"/>
    </location>
</feature>
<gene>
    <name evidence="3" type="ORF">M0813_02773</name>
</gene>
<dbReference type="PROSITE" id="PS50018">
    <property type="entry name" value="RAS_GTPASE_ACTIV_2"/>
    <property type="match status" value="1"/>
</dbReference>
<keyword evidence="4" id="KW-1185">Reference proteome</keyword>
<evidence type="ECO:0000313" key="4">
    <source>
        <dbReference type="Proteomes" id="UP001150062"/>
    </source>
</evidence>
<proteinExistence type="predicted"/>
<dbReference type="Pfam" id="PF00616">
    <property type="entry name" value="RasGAP"/>
    <property type="match status" value="1"/>
</dbReference>
<name>A0ABQ8YEH3_9EUKA</name>
<dbReference type="Proteomes" id="UP001150062">
    <property type="component" value="Unassembled WGS sequence"/>
</dbReference>
<sequence length="340" mass="40436">MKIIKLIIKNAEIFDYEMLSQNLIIFLEFNKIIKNYFNWSIIQEIETRNDEIDLFRGNTIENKSLGYFMKYIGQNYILELFSPIVEEILNTKESFEIIEIKLQEKDNLLENQERLSKIAQKTLHRILDSMSYIPLNIRYFAQMLWNKAKSKFPNAKYSLLTGFFFLRFLSPIIAVPERNGITFKKIDPNSRRAFVLVSKTIQNIANRAQFKEQTMSFLNPLVSQYENKIKIFLDSLIDPFFLTKYQNQNVLIYSQTESNYEVCWGTDLYGEHFKIEKGKLQINSKLFLKFGDFFQISEAKYLNSLIKIFDFLQQSEIYQKILDLLNDDLTLQQKFKNVFL</sequence>
<dbReference type="EMBL" id="JAOAOG010000173">
    <property type="protein sequence ID" value="KAJ6242920.1"/>
    <property type="molecule type" value="Genomic_DNA"/>
</dbReference>
<dbReference type="InterPro" id="IPR039360">
    <property type="entry name" value="Ras_GTPase"/>
</dbReference>
<dbReference type="PANTHER" id="PTHR10194">
    <property type="entry name" value="RAS GTPASE-ACTIVATING PROTEINS"/>
    <property type="match status" value="1"/>
</dbReference>
<dbReference type="SUPFAM" id="SSF48350">
    <property type="entry name" value="GTPase activation domain, GAP"/>
    <property type="match status" value="1"/>
</dbReference>
<evidence type="ECO:0000256" key="1">
    <source>
        <dbReference type="ARBA" id="ARBA00022468"/>
    </source>
</evidence>
<dbReference type="InterPro" id="IPR008936">
    <property type="entry name" value="Rho_GTPase_activation_prot"/>
</dbReference>
<comment type="caution">
    <text evidence="3">The sequence shown here is derived from an EMBL/GenBank/DDBJ whole genome shotgun (WGS) entry which is preliminary data.</text>
</comment>
<dbReference type="Gene3D" id="1.10.506.10">
    <property type="entry name" value="GTPase Activation - p120gap, domain 1"/>
    <property type="match status" value="1"/>
</dbReference>